<reference evidence="2 3" key="1">
    <citation type="journal article" date="2016" name="Nat. Commun.">
        <title>Thousands of microbial genomes shed light on interconnected biogeochemical processes in an aquifer system.</title>
        <authorList>
            <person name="Anantharaman K."/>
            <person name="Brown C.T."/>
            <person name="Hug L.A."/>
            <person name="Sharon I."/>
            <person name="Castelle C.J."/>
            <person name="Probst A.J."/>
            <person name="Thomas B.C."/>
            <person name="Singh A."/>
            <person name="Wilkins M.J."/>
            <person name="Karaoz U."/>
            <person name="Brodie E.L."/>
            <person name="Williams K.H."/>
            <person name="Hubbard S.S."/>
            <person name="Banfield J.F."/>
        </authorList>
    </citation>
    <scope>NUCLEOTIDE SEQUENCE [LARGE SCALE GENOMIC DNA]</scope>
</reference>
<keyword evidence="1" id="KW-1133">Transmembrane helix</keyword>
<accession>A0A1F7J9L5</accession>
<sequence length="298" mass="32682">MIDFYLEVKMESQINMGDQNTQQIGENPVNQPVPIPEKPRINYLMIGLVVLICFVIFGVGGYYLGKQNQNKTPDNGNILPTPIVTSPPKATVSPTNIPTTQPTTVKSVSQSITLNVAAIGGGIKIDGYDFTFTFNKEPSDSVTILKRDENEYKNYQGFPQGALDKGLIIKHGDIELEISPTFEGVGTAIINRLNTVIINNNKLTDSSIFRLKEKEVMGSQNSQGGSDYTTQYSENPEVCKAFNPDNGPTVPACISSGLQVFLRGDHALWIHCSAEDDRAIWCDNIVKNLSVSASKYTN</sequence>
<keyword evidence="1" id="KW-0812">Transmembrane</keyword>
<dbReference type="AlphaFoldDB" id="A0A1F7J9L5"/>
<comment type="caution">
    <text evidence="2">The sequence shown here is derived from an EMBL/GenBank/DDBJ whole genome shotgun (WGS) entry which is preliminary data.</text>
</comment>
<feature type="transmembrane region" description="Helical" evidence="1">
    <location>
        <begin position="41"/>
        <end position="64"/>
    </location>
</feature>
<dbReference type="EMBL" id="MGAR01000011">
    <property type="protein sequence ID" value="OGK52313.1"/>
    <property type="molecule type" value="Genomic_DNA"/>
</dbReference>
<organism evidence="2 3">
    <name type="scientific">Candidatus Roizmanbacteria bacterium RIFCSPLOWO2_01_FULL_41_22</name>
    <dbReference type="NCBI Taxonomy" id="1802067"/>
    <lineage>
        <taxon>Bacteria</taxon>
        <taxon>Candidatus Roizmaniibacteriota</taxon>
    </lineage>
</organism>
<proteinExistence type="predicted"/>
<evidence type="ECO:0000313" key="3">
    <source>
        <dbReference type="Proteomes" id="UP000176480"/>
    </source>
</evidence>
<dbReference type="Proteomes" id="UP000176480">
    <property type="component" value="Unassembled WGS sequence"/>
</dbReference>
<gene>
    <name evidence="2" type="ORF">A2966_03405</name>
</gene>
<protein>
    <submittedName>
        <fullName evidence="2">Uncharacterized protein</fullName>
    </submittedName>
</protein>
<keyword evidence="1" id="KW-0472">Membrane</keyword>
<evidence type="ECO:0000313" key="2">
    <source>
        <dbReference type="EMBL" id="OGK52313.1"/>
    </source>
</evidence>
<name>A0A1F7J9L5_9BACT</name>
<evidence type="ECO:0000256" key="1">
    <source>
        <dbReference type="SAM" id="Phobius"/>
    </source>
</evidence>